<evidence type="ECO:0000313" key="2">
    <source>
        <dbReference type="Proteomes" id="UP001056120"/>
    </source>
</evidence>
<organism evidence="1 2">
    <name type="scientific">Smallanthus sonchifolius</name>
    <dbReference type="NCBI Taxonomy" id="185202"/>
    <lineage>
        <taxon>Eukaryota</taxon>
        <taxon>Viridiplantae</taxon>
        <taxon>Streptophyta</taxon>
        <taxon>Embryophyta</taxon>
        <taxon>Tracheophyta</taxon>
        <taxon>Spermatophyta</taxon>
        <taxon>Magnoliopsida</taxon>
        <taxon>eudicotyledons</taxon>
        <taxon>Gunneridae</taxon>
        <taxon>Pentapetalae</taxon>
        <taxon>asterids</taxon>
        <taxon>campanulids</taxon>
        <taxon>Asterales</taxon>
        <taxon>Asteraceae</taxon>
        <taxon>Asteroideae</taxon>
        <taxon>Heliantheae alliance</taxon>
        <taxon>Millerieae</taxon>
        <taxon>Smallanthus</taxon>
    </lineage>
</organism>
<keyword evidence="2" id="KW-1185">Reference proteome</keyword>
<reference evidence="2" key="1">
    <citation type="journal article" date="2022" name="Mol. Ecol. Resour.">
        <title>The genomes of chicory, endive, great burdock and yacon provide insights into Asteraceae palaeo-polyploidization history and plant inulin production.</title>
        <authorList>
            <person name="Fan W."/>
            <person name="Wang S."/>
            <person name="Wang H."/>
            <person name="Wang A."/>
            <person name="Jiang F."/>
            <person name="Liu H."/>
            <person name="Zhao H."/>
            <person name="Xu D."/>
            <person name="Zhang Y."/>
        </authorList>
    </citation>
    <scope>NUCLEOTIDE SEQUENCE [LARGE SCALE GENOMIC DNA]</scope>
    <source>
        <strain evidence="2">cv. Yunnan</strain>
    </source>
</reference>
<comment type="caution">
    <text evidence="1">The sequence shown here is derived from an EMBL/GenBank/DDBJ whole genome shotgun (WGS) entry which is preliminary data.</text>
</comment>
<protein>
    <submittedName>
        <fullName evidence="1">Uncharacterized protein</fullName>
    </submittedName>
</protein>
<proteinExistence type="predicted"/>
<gene>
    <name evidence="1" type="ORF">L1987_12600</name>
</gene>
<accession>A0ACB9JE66</accession>
<name>A0ACB9JE66_9ASTR</name>
<dbReference type="Proteomes" id="UP001056120">
    <property type="component" value="Linkage Group LG04"/>
</dbReference>
<reference evidence="1 2" key="2">
    <citation type="journal article" date="2022" name="Mol. Ecol. Resour.">
        <title>The genomes of chicory, endive, great burdock and yacon provide insights into Asteraceae paleo-polyploidization history and plant inulin production.</title>
        <authorList>
            <person name="Fan W."/>
            <person name="Wang S."/>
            <person name="Wang H."/>
            <person name="Wang A."/>
            <person name="Jiang F."/>
            <person name="Liu H."/>
            <person name="Zhao H."/>
            <person name="Xu D."/>
            <person name="Zhang Y."/>
        </authorList>
    </citation>
    <scope>NUCLEOTIDE SEQUENCE [LARGE SCALE GENOMIC DNA]</scope>
    <source>
        <strain evidence="2">cv. Yunnan</strain>
        <tissue evidence="1">Leaves</tissue>
    </source>
</reference>
<evidence type="ECO:0000313" key="1">
    <source>
        <dbReference type="EMBL" id="KAI3818783.1"/>
    </source>
</evidence>
<sequence>MGGDGCLAATARDPDGITSSKLETCRTVNGHHEMDVVLLKWFVYIATSERTKETWTGFSMHAFSGLWAFLKLSSSSAVMLCLEMWYFQILILIAGLLENPEIALDWLALQVTKQCIYDSVRVSNELGAGHPKSAAFAVVVVTLSSFVISVICAISLLALRHVVSYAFTDGETVAMQSQNLPLCLRFPYSLMASNLSFQGLRLDVDGKHVLHMLMSDVIMWLEFHLVMFLPSSLTMVLT</sequence>
<dbReference type="EMBL" id="CM042021">
    <property type="protein sequence ID" value="KAI3818783.1"/>
    <property type="molecule type" value="Genomic_DNA"/>
</dbReference>